<dbReference type="SUPFAM" id="SSF51556">
    <property type="entry name" value="Metallo-dependent hydrolases"/>
    <property type="match status" value="1"/>
</dbReference>
<name>A0ABS3F0V9_9PROT</name>
<sequence length="543" mass="59825">MSAITVFSAKKIITMNPVRPHATHVAIRDGRVLATGTIEEISGWGDYQLDDSFADKVIMPGFVEGHCHLMAGGIWRYTYVGYQDRVDPDGRQWPGVKSLEEVLARLQEAEADLGPDDPLVAWGFDPIFLMDRRLDKNDLDSVSQNRPIAIIHSNFHLMTVNSASLSLANYVADMDIDGVAIGPDGTPNGELQEMAAMFPIMRRLGIDLRELGRTTRSLVDFGKVCNRVGVTTAADLINDLPDEDVAQMRVITDGSDYPIRLMSLLNGISQPAEETRERALELKAKSTEKLRLGAVKIITDGSIQGFTARLRWPHHYNGAPNGIWNIAPEQLNVLVSVLHEAGVQMHIHTNGDEAIEVALEALEQAKIKKNRPDLLHVLQHCQMADRAQFRKMKRLGVAANLFSNHIYYFGDKHYELTIGPDRALRMDACQSAIDYGVPFAIHSDAPVTPMAPLFTAWCAVNRLTESGKCLGEYERIGVSEALQAITLGAATTLHMDHEVGSIETGKWADFAILDDDPETIGAGKLKDVGIWGTVLAGEKHKIP</sequence>
<accession>A0ABS3F0V9</accession>
<dbReference type="CDD" id="cd01300">
    <property type="entry name" value="YtcJ_like"/>
    <property type="match status" value="1"/>
</dbReference>
<dbReference type="InterPro" id="IPR013108">
    <property type="entry name" value="Amidohydro_3"/>
</dbReference>
<reference evidence="2 3" key="1">
    <citation type="submission" date="2021-03" db="EMBL/GenBank/DDBJ databases">
        <title>Sneathiella sp. CAU 1612 isolated from Kang Won-do.</title>
        <authorList>
            <person name="Kim W."/>
        </authorList>
    </citation>
    <scope>NUCLEOTIDE SEQUENCE [LARGE SCALE GENOMIC DNA]</scope>
    <source>
        <strain evidence="2 3">CAU 1612</strain>
    </source>
</reference>
<dbReference type="PANTHER" id="PTHR22642">
    <property type="entry name" value="IMIDAZOLONEPROPIONASE"/>
    <property type="match status" value="1"/>
</dbReference>
<dbReference type="InterPro" id="IPR032466">
    <property type="entry name" value="Metal_Hydrolase"/>
</dbReference>
<organism evidence="2 3">
    <name type="scientific">Sneathiella sedimenti</name>
    <dbReference type="NCBI Taxonomy" id="2816034"/>
    <lineage>
        <taxon>Bacteria</taxon>
        <taxon>Pseudomonadati</taxon>
        <taxon>Pseudomonadota</taxon>
        <taxon>Alphaproteobacteria</taxon>
        <taxon>Sneathiellales</taxon>
        <taxon>Sneathiellaceae</taxon>
        <taxon>Sneathiella</taxon>
    </lineage>
</organism>
<feature type="domain" description="Amidohydrolase 3" evidence="1">
    <location>
        <begin position="55"/>
        <end position="538"/>
    </location>
</feature>
<evidence type="ECO:0000313" key="3">
    <source>
        <dbReference type="Proteomes" id="UP000664761"/>
    </source>
</evidence>
<comment type="caution">
    <text evidence="2">The sequence shown here is derived from an EMBL/GenBank/DDBJ whole genome shotgun (WGS) entry which is preliminary data.</text>
</comment>
<dbReference type="Gene3D" id="3.20.20.140">
    <property type="entry name" value="Metal-dependent hydrolases"/>
    <property type="match status" value="1"/>
</dbReference>
<dbReference type="Pfam" id="PF07969">
    <property type="entry name" value="Amidohydro_3"/>
    <property type="match status" value="1"/>
</dbReference>
<dbReference type="Gene3D" id="2.30.40.10">
    <property type="entry name" value="Urease, subunit C, domain 1"/>
    <property type="match status" value="1"/>
</dbReference>
<dbReference type="InterPro" id="IPR011059">
    <property type="entry name" value="Metal-dep_hydrolase_composite"/>
</dbReference>
<evidence type="ECO:0000259" key="1">
    <source>
        <dbReference type="Pfam" id="PF07969"/>
    </source>
</evidence>
<dbReference type="Proteomes" id="UP000664761">
    <property type="component" value="Unassembled WGS sequence"/>
</dbReference>
<dbReference type="Gene3D" id="3.10.310.70">
    <property type="match status" value="1"/>
</dbReference>
<gene>
    <name evidence="2" type="ORF">J0X12_00870</name>
</gene>
<protein>
    <submittedName>
        <fullName evidence="2">Amidohydrolase</fullName>
    </submittedName>
</protein>
<proteinExistence type="predicted"/>
<dbReference type="EMBL" id="JAFLNC010000001">
    <property type="protein sequence ID" value="MBO0332145.1"/>
    <property type="molecule type" value="Genomic_DNA"/>
</dbReference>
<dbReference type="InterPro" id="IPR033932">
    <property type="entry name" value="YtcJ-like"/>
</dbReference>
<dbReference type="SUPFAM" id="SSF51338">
    <property type="entry name" value="Composite domain of metallo-dependent hydrolases"/>
    <property type="match status" value="1"/>
</dbReference>
<dbReference type="PANTHER" id="PTHR22642:SF2">
    <property type="entry name" value="PROTEIN LONG AFTER FAR-RED 3"/>
    <property type="match status" value="1"/>
</dbReference>
<evidence type="ECO:0000313" key="2">
    <source>
        <dbReference type="EMBL" id="MBO0332145.1"/>
    </source>
</evidence>
<keyword evidence="3" id="KW-1185">Reference proteome</keyword>